<dbReference type="GO" id="GO:0060963">
    <property type="term" value="P:positive regulation of ribosomal protein gene transcription by RNA polymerase II"/>
    <property type="evidence" value="ECO:0007669"/>
    <property type="project" value="TreeGrafter"/>
</dbReference>
<dbReference type="PANTHER" id="PTHR37784">
    <property type="entry name" value="PROTEIN MSN1"/>
    <property type="match status" value="1"/>
</dbReference>
<reference evidence="3 4" key="1">
    <citation type="submission" date="2014-09" db="EMBL/GenBank/DDBJ databases">
        <authorList>
            <person name="Ellenberger Sabrina"/>
        </authorList>
    </citation>
    <scope>NUCLEOTIDE SEQUENCE [LARGE SCALE GENOMIC DNA]</scope>
    <source>
        <strain evidence="3 4">CBS 412.66</strain>
    </source>
</reference>
<dbReference type="PANTHER" id="PTHR37784:SF2">
    <property type="entry name" value="HIGH-OSMOLARITY-INDUCED TRANSCRIPTION PROTEIN 1"/>
    <property type="match status" value="1"/>
</dbReference>
<dbReference type="InterPro" id="IPR052146">
    <property type="entry name" value="HOT1"/>
</dbReference>
<dbReference type="Pfam" id="PF16787">
    <property type="entry name" value="NDC10_II"/>
    <property type="match status" value="1"/>
</dbReference>
<protein>
    <recommendedName>
        <fullName evidence="5">Transcription activator GCR1-like domain-containing protein</fullName>
    </recommendedName>
</protein>
<dbReference type="AlphaFoldDB" id="A0A0B7NBA9"/>
<dbReference type="STRING" id="35722.A0A0B7NBA9"/>
<evidence type="ECO:0000259" key="2">
    <source>
        <dbReference type="Pfam" id="PF16787"/>
    </source>
</evidence>
<accession>A0A0B7NBA9</accession>
<evidence type="ECO:0000259" key="1">
    <source>
        <dbReference type="Pfam" id="PF12550"/>
    </source>
</evidence>
<evidence type="ECO:0008006" key="5">
    <source>
        <dbReference type="Google" id="ProtNLM"/>
    </source>
</evidence>
<dbReference type="EMBL" id="LN728221">
    <property type="protein sequence ID" value="CEP12693.1"/>
    <property type="molecule type" value="Genomic_DNA"/>
</dbReference>
<evidence type="ECO:0000313" key="4">
    <source>
        <dbReference type="Proteomes" id="UP000054107"/>
    </source>
</evidence>
<proteinExistence type="predicted"/>
<dbReference type="InterPro" id="IPR038279">
    <property type="entry name" value="Ndc10_dom2_sf"/>
</dbReference>
<dbReference type="GO" id="GO:0000978">
    <property type="term" value="F:RNA polymerase II cis-regulatory region sequence-specific DNA binding"/>
    <property type="evidence" value="ECO:0007669"/>
    <property type="project" value="TreeGrafter"/>
</dbReference>
<gene>
    <name evidence="3" type="primary">PARPA_06671.1 scaffold 23329</name>
</gene>
<organism evidence="3 4">
    <name type="scientific">Parasitella parasitica</name>
    <dbReference type="NCBI Taxonomy" id="35722"/>
    <lineage>
        <taxon>Eukaryota</taxon>
        <taxon>Fungi</taxon>
        <taxon>Fungi incertae sedis</taxon>
        <taxon>Mucoromycota</taxon>
        <taxon>Mucoromycotina</taxon>
        <taxon>Mucoromycetes</taxon>
        <taxon>Mucorales</taxon>
        <taxon>Mucorineae</taxon>
        <taxon>Mucoraceae</taxon>
        <taxon>Parasitella</taxon>
    </lineage>
</organism>
<dbReference type="Pfam" id="PF12550">
    <property type="entry name" value="GCR1_C"/>
    <property type="match status" value="1"/>
</dbReference>
<dbReference type="GO" id="GO:0000981">
    <property type="term" value="F:DNA-binding transcription factor activity, RNA polymerase II-specific"/>
    <property type="evidence" value="ECO:0007669"/>
    <property type="project" value="TreeGrafter"/>
</dbReference>
<name>A0A0B7NBA9_9FUNG</name>
<dbReference type="Gene3D" id="1.10.443.20">
    <property type="entry name" value="Centromere DNA-binding protein complex CBF3 subunit, domain 2"/>
    <property type="match status" value="1"/>
</dbReference>
<keyword evidence="4" id="KW-1185">Reference proteome</keyword>
<dbReference type="InterPro" id="IPR022210">
    <property type="entry name" value="TF_GCR1-like"/>
</dbReference>
<dbReference type="Proteomes" id="UP000054107">
    <property type="component" value="Unassembled WGS sequence"/>
</dbReference>
<feature type="domain" description="Transcription activator GCR1-like" evidence="1">
    <location>
        <begin position="271"/>
        <end position="345"/>
    </location>
</feature>
<sequence>MVFLAGVPEDEIRRMGRWNSDTMTNCYLDILPRQFIRVMAGFVNDSVYHLPRAVEVSCEALQQMVFPLVDYWLARLAEDTVDQSSGSAVQFLKLLKCFRITLLQDAAVMIELFPGHPIWKHEIFKSGLFVDFQRKVKAHVLANVEPESAVIAKFAPEVEHQLICIKRVIEDSMTTVAERQAAAENSIQELHSLAASVISGNQPLQLSVMLNNGADAMAVSINANLNASSSTSNIPASIPSSSSTNFFSSTSANHTSSTTIRSTDVNGIPIYKMSRNIKTVEQLYAEWTLGLDGDWPVQQLEKEWGTKWRQGDKKWINLRRHVVGAVNDLVTDLYLSVGEAIEKLQVVMTKRGLALDVLEERQEIDHQKN</sequence>
<dbReference type="OrthoDB" id="2288163at2759"/>
<dbReference type="InterPro" id="IPR031872">
    <property type="entry name" value="NDC10_II"/>
</dbReference>
<feature type="domain" description="Ndc10" evidence="2">
    <location>
        <begin position="6"/>
        <end position="126"/>
    </location>
</feature>
<evidence type="ECO:0000313" key="3">
    <source>
        <dbReference type="EMBL" id="CEP12693.1"/>
    </source>
</evidence>